<protein>
    <submittedName>
        <fullName evidence="1">Uncharacterized protein</fullName>
    </submittedName>
</protein>
<dbReference type="STRING" id="86666.SAMN04490247_3142"/>
<gene>
    <name evidence="1" type="ORF">SAMN04490247_3142</name>
</gene>
<organism evidence="1 2">
    <name type="scientific">Salimicrobium halophilum</name>
    <dbReference type="NCBI Taxonomy" id="86666"/>
    <lineage>
        <taxon>Bacteria</taxon>
        <taxon>Bacillati</taxon>
        <taxon>Bacillota</taxon>
        <taxon>Bacilli</taxon>
        <taxon>Bacillales</taxon>
        <taxon>Bacillaceae</taxon>
        <taxon>Salimicrobium</taxon>
    </lineage>
</organism>
<dbReference type="RefSeq" id="WP_093194793.1">
    <property type="nucleotide sequence ID" value="NZ_FNEV01000015.1"/>
</dbReference>
<proteinExistence type="predicted"/>
<keyword evidence="2" id="KW-1185">Reference proteome</keyword>
<dbReference type="Proteomes" id="UP000199225">
    <property type="component" value="Unassembled WGS sequence"/>
</dbReference>
<dbReference type="EMBL" id="FNEV01000015">
    <property type="protein sequence ID" value="SDJ76451.1"/>
    <property type="molecule type" value="Genomic_DNA"/>
</dbReference>
<evidence type="ECO:0000313" key="1">
    <source>
        <dbReference type="EMBL" id="SDJ76451.1"/>
    </source>
</evidence>
<dbReference type="AlphaFoldDB" id="A0A1G8WDX9"/>
<evidence type="ECO:0000313" key="2">
    <source>
        <dbReference type="Proteomes" id="UP000199225"/>
    </source>
</evidence>
<accession>A0A1G8WDX9</accession>
<name>A0A1G8WDX9_9BACI</name>
<sequence length="71" mass="7989">MNELEKHRFKRLGKLTPDELIEDITNQEGVEKLVCVAMLEDGTVVAGWSANDQLHVLGMLEYAKACVTEEE</sequence>
<reference evidence="2" key="1">
    <citation type="submission" date="2016-10" db="EMBL/GenBank/DDBJ databases">
        <authorList>
            <person name="Varghese N."/>
            <person name="Submissions S."/>
        </authorList>
    </citation>
    <scope>NUCLEOTIDE SEQUENCE [LARGE SCALE GENOMIC DNA]</scope>
    <source>
        <strain evidence="2">DSM 4771</strain>
    </source>
</reference>